<proteinExistence type="predicted"/>
<keyword evidence="2" id="KW-1185">Reference proteome</keyword>
<dbReference type="Proteomes" id="UP000179769">
    <property type="component" value="Unassembled WGS sequence"/>
</dbReference>
<name>A0A1S1PJ21_9ACTN</name>
<dbReference type="SUPFAM" id="SSF141571">
    <property type="entry name" value="Pentapeptide repeat-like"/>
    <property type="match status" value="1"/>
</dbReference>
<dbReference type="AlphaFoldDB" id="A0A1S1PJ21"/>
<reference evidence="2" key="1">
    <citation type="submission" date="2016-07" db="EMBL/GenBank/DDBJ databases">
        <title>Frankia sp. NRRL B-16219 Genome sequencing.</title>
        <authorList>
            <person name="Ghodhbane-Gtari F."/>
            <person name="Swanson E."/>
            <person name="Gueddou A."/>
            <person name="Louati M."/>
            <person name="Nouioui I."/>
            <person name="Hezbri K."/>
            <person name="Abebe-Akele F."/>
            <person name="Simpson S."/>
            <person name="Morris K."/>
            <person name="Thomas K."/>
            <person name="Gtari M."/>
            <person name="Tisa L.S."/>
        </authorList>
    </citation>
    <scope>NUCLEOTIDE SEQUENCE [LARGE SCALE GENOMIC DNA]</scope>
    <source>
        <strain evidence="2">NRRL B-16219</strain>
    </source>
</reference>
<comment type="caution">
    <text evidence="1">The sequence shown here is derived from an EMBL/GenBank/DDBJ whole genome shotgun (WGS) entry which is preliminary data.</text>
</comment>
<evidence type="ECO:0008006" key="3">
    <source>
        <dbReference type="Google" id="ProtNLM"/>
    </source>
</evidence>
<gene>
    <name evidence="1" type="ORF">BBK14_07740</name>
</gene>
<evidence type="ECO:0000313" key="2">
    <source>
        <dbReference type="Proteomes" id="UP000179769"/>
    </source>
</evidence>
<dbReference type="Gene3D" id="2.160.20.80">
    <property type="entry name" value="E3 ubiquitin-protein ligase SopA"/>
    <property type="match status" value="1"/>
</dbReference>
<organism evidence="1 2">
    <name type="scientific">Parafrankia soli</name>
    <dbReference type="NCBI Taxonomy" id="2599596"/>
    <lineage>
        <taxon>Bacteria</taxon>
        <taxon>Bacillati</taxon>
        <taxon>Actinomycetota</taxon>
        <taxon>Actinomycetes</taxon>
        <taxon>Frankiales</taxon>
        <taxon>Frankiaceae</taxon>
        <taxon>Parafrankia</taxon>
    </lineage>
</organism>
<sequence length="210" mass="21306">MDDQPGSAAASAGGGRRVVRGTVDDLAAAVSELDPDAGGLTGTTVESIVLAGARVLGGRVTGLRLRDVVADQAVLAGIVLDGGGATRVRVTGGRVSGTVWIRGELNDVVFDQVRADGLALRACLLRRARFVNCDLSGLDMTDTRLDHVRFEDCDLSSAIFTGTQIAAAQLRGCRFDGVVGADGLAGAEVDSSDLASLAGPMAAALGISVV</sequence>
<dbReference type="EMBL" id="MAXA01000257">
    <property type="protein sequence ID" value="OHV21251.1"/>
    <property type="molecule type" value="Genomic_DNA"/>
</dbReference>
<dbReference type="InterPro" id="IPR001646">
    <property type="entry name" value="5peptide_repeat"/>
</dbReference>
<dbReference type="Pfam" id="PF13599">
    <property type="entry name" value="Pentapeptide_4"/>
    <property type="match status" value="1"/>
</dbReference>
<accession>A0A1S1PJ21</accession>
<protein>
    <recommendedName>
        <fullName evidence="3">Pentapeptide repeat-containing protein</fullName>
    </recommendedName>
</protein>
<dbReference type="OrthoDB" id="4775025at2"/>
<evidence type="ECO:0000313" key="1">
    <source>
        <dbReference type="EMBL" id="OHV21251.1"/>
    </source>
</evidence>